<name>A0A9D1KZF4_9FIRM</name>
<protein>
    <submittedName>
        <fullName evidence="2">ECF transporter S component</fullName>
    </submittedName>
</protein>
<gene>
    <name evidence="2" type="ORF">IAD15_01160</name>
</gene>
<reference evidence="2" key="1">
    <citation type="submission" date="2020-10" db="EMBL/GenBank/DDBJ databases">
        <authorList>
            <person name="Gilroy R."/>
        </authorList>
    </citation>
    <scope>NUCLEOTIDE SEQUENCE</scope>
    <source>
        <strain evidence="2">CHK195-11698</strain>
    </source>
</reference>
<dbReference type="Proteomes" id="UP000824175">
    <property type="component" value="Unassembled WGS sequence"/>
</dbReference>
<organism evidence="2 3">
    <name type="scientific">Candidatus Fimiplasma intestinipullorum</name>
    <dbReference type="NCBI Taxonomy" id="2840825"/>
    <lineage>
        <taxon>Bacteria</taxon>
        <taxon>Bacillati</taxon>
        <taxon>Bacillota</taxon>
        <taxon>Clostridia</taxon>
        <taxon>Eubacteriales</taxon>
        <taxon>Candidatus Fimiplasma</taxon>
    </lineage>
</organism>
<dbReference type="InterPro" id="IPR009825">
    <property type="entry name" value="ECF_substrate-spec-like"/>
</dbReference>
<comment type="caution">
    <text evidence="2">The sequence shown here is derived from an EMBL/GenBank/DDBJ whole genome shotgun (WGS) entry which is preliminary data.</text>
</comment>
<feature type="transmembrane region" description="Helical" evidence="1">
    <location>
        <begin position="156"/>
        <end position="182"/>
    </location>
</feature>
<evidence type="ECO:0000313" key="3">
    <source>
        <dbReference type="Proteomes" id="UP000824175"/>
    </source>
</evidence>
<dbReference type="Pfam" id="PF07155">
    <property type="entry name" value="ECF-ribofla_trS"/>
    <property type="match status" value="1"/>
</dbReference>
<dbReference type="GO" id="GO:0016020">
    <property type="term" value="C:membrane"/>
    <property type="evidence" value="ECO:0007669"/>
    <property type="project" value="InterPro"/>
</dbReference>
<proteinExistence type="predicted"/>
<keyword evidence="1" id="KW-0812">Transmembrane</keyword>
<dbReference type="AlphaFoldDB" id="A0A9D1KZF4"/>
<sequence>MNKKQNQIFRLSVLALMCALCYIGFQFFRIDIPLGGSSTAIHFGNIFCVLAALILGGVPGGLAGAIGMGLADLMNPLYVTSAPQTMILKMGIGCITGFVAYRIGHINTITDSKQLTKWTILSAIAGMGFNVIADPVVSYFYKNLVLGIPSSSAKIFAAWTAGTTLFNAVVSVIIASALYLALRKATAHQSLSKRLFK</sequence>
<feature type="transmembrane region" description="Helical" evidence="1">
    <location>
        <begin position="40"/>
        <end position="66"/>
    </location>
</feature>
<evidence type="ECO:0000256" key="1">
    <source>
        <dbReference type="SAM" id="Phobius"/>
    </source>
</evidence>
<accession>A0A9D1KZF4</accession>
<reference evidence="2" key="2">
    <citation type="journal article" date="2021" name="PeerJ">
        <title>Extensive microbial diversity within the chicken gut microbiome revealed by metagenomics and culture.</title>
        <authorList>
            <person name="Gilroy R."/>
            <person name="Ravi A."/>
            <person name="Getino M."/>
            <person name="Pursley I."/>
            <person name="Horton D.L."/>
            <person name="Alikhan N.F."/>
            <person name="Baker D."/>
            <person name="Gharbi K."/>
            <person name="Hall N."/>
            <person name="Watson M."/>
            <person name="Adriaenssens E.M."/>
            <person name="Foster-Nyarko E."/>
            <person name="Jarju S."/>
            <person name="Secka A."/>
            <person name="Antonio M."/>
            <person name="Oren A."/>
            <person name="Chaudhuri R.R."/>
            <person name="La Ragione R."/>
            <person name="Hildebrand F."/>
            <person name="Pallen M.J."/>
        </authorList>
    </citation>
    <scope>NUCLEOTIDE SEQUENCE</scope>
    <source>
        <strain evidence="2">CHK195-11698</strain>
    </source>
</reference>
<evidence type="ECO:0000313" key="2">
    <source>
        <dbReference type="EMBL" id="HIU12669.1"/>
    </source>
</evidence>
<keyword evidence="1" id="KW-0472">Membrane</keyword>
<keyword evidence="1" id="KW-1133">Transmembrane helix</keyword>
<dbReference type="Gene3D" id="1.10.1760.20">
    <property type="match status" value="1"/>
</dbReference>
<feature type="transmembrane region" description="Helical" evidence="1">
    <location>
        <begin position="86"/>
        <end position="103"/>
    </location>
</feature>
<dbReference type="EMBL" id="DVMJ01000008">
    <property type="protein sequence ID" value="HIU12669.1"/>
    <property type="molecule type" value="Genomic_DNA"/>
</dbReference>
<feature type="transmembrane region" description="Helical" evidence="1">
    <location>
        <begin position="115"/>
        <end position="136"/>
    </location>
</feature>